<dbReference type="HOGENOM" id="CLU_012494_5_1_9"/>
<organism evidence="3 4">
    <name type="scientific">Paenibacillus borealis</name>
    <dbReference type="NCBI Taxonomy" id="160799"/>
    <lineage>
        <taxon>Bacteria</taxon>
        <taxon>Bacillati</taxon>
        <taxon>Bacillota</taxon>
        <taxon>Bacilli</taxon>
        <taxon>Bacillales</taxon>
        <taxon>Paenibacillaceae</taxon>
        <taxon>Paenibacillus</taxon>
    </lineage>
</organism>
<proteinExistence type="predicted"/>
<dbReference type="OrthoDB" id="9794725at2"/>
<dbReference type="RefSeq" id="WP_042219839.1">
    <property type="nucleotide sequence ID" value="NZ_CP009285.1"/>
</dbReference>
<feature type="domain" description="BD-FAE-like" evidence="2">
    <location>
        <begin position="35"/>
        <end position="218"/>
    </location>
</feature>
<dbReference type="PANTHER" id="PTHR48081">
    <property type="entry name" value="AB HYDROLASE SUPERFAMILY PROTEIN C4A8.06C"/>
    <property type="match status" value="1"/>
</dbReference>
<dbReference type="AlphaFoldDB" id="A0A089LG25"/>
<dbReference type="InterPro" id="IPR050300">
    <property type="entry name" value="GDXG_lipolytic_enzyme"/>
</dbReference>
<gene>
    <name evidence="3" type="ORF">PBOR_24805</name>
</gene>
<sequence>METLLLWPEGAPGALGTSDEDRPAITPYLVEGKQNAAVVICPGGGYGMRADHEGGPVAEWLNTLGISAFVLRYRVAPYKYPSALQDAQRALRTIRFRADEFGIDPDRLGILGFSAGGHLASAAGVLYDLGNPDHQEPLERLSSRPDRLILCYPVISMTEGVTHQGSKTNLLGESPDEELAQRLSSERQVTAETPPTFLWHTSDDASVPLENSLLFAGALSCHHIPFDLHIYAHGMHGIGLGADEPHTRTWTDACASWLELNGYTRA</sequence>
<evidence type="ECO:0000256" key="1">
    <source>
        <dbReference type="ARBA" id="ARBA00022801"/>
    </source>
</evidence>
<dbReference type="InterPro" id="IPR049492">
    <property type="entry name" value="BD-FAE-like_dom"/>
</dbReference>
<keyword evidence="4" id="KW-1185">Reference proteome</keyword>
<dbReference type="InterPro" id="IPR029058">
    <property type="entry name" value="AB_hydrolase_fold"/>
</dbReference>
<evidence type="ECO:0000313" key="3">
    <source>
        <dbReference type="EMBL" id="AIQ59812.1"/>
    </source>
</evidence>
<dbReference type="EMBL" id="CP009285">
    <property type="protein sequence ID" value="AIQ59812.1"/>
    <property type="molecule type" value="Genomic_DNA"/>
</dbReference>
<dbReference type="PANTHER" id="PTHR48081:SF6">
    <property type="entry name" value="PEPTIDASE S9 PROLYL OLIGOPEPTIDASE CATALYTIC DOMAIN-CONTAINING PROTEIN"/>
    <property type="match status" value="1"/>
</dbReference>
<dbReference type="Proteomes" id="UP000029518">
    <property type="component" value="Chromosome"/>
</dbReference>
<accession>A0A089LG25</accession>
<keyword evidence="1" id="KW-0378">Hydrolase</keyword>
<reference evidence="3" key="1">
    <citation type="submission" date="2014-08" db="EMBL/GenBank/DDBJ databases">
        <title>Comparative genomics of the Paenibacillus odorifer group.</title>
        <authorList>
            <person name="den Bakker H.C."/>
            <person name="Tsai Y.-C.Y.-C."/>
            <person name="Martin N."/>
            <person name="Korlach J."/>
            <person name="Wiedmann M."/>
        </authorList>
    </citation>
    <scope>NUCLEOTIDE SEQUENCE [LARGE SCALE GENOMIC DNA]</scope>
    <source>
        <strain evidence="3">DSM 13188</strain>
    </source>
</reference>
<evidence type="ECO:0000313" key="4">
    <source>
        <dbReference type="Proteomes" id="UP000029518"/>
    </source>
</evidence>
<protein>
    <submittedName>
        <fullName evidence="3">Esterase</fullName>
    </submittedName>
</protein>
<dbReference type="KEGG" id="pbd:PBOR_24805"/>
<dbReference type="Pfam" id="PF20434">
    <property type="entry name" value="BD-FAE"/>
    <property type="match status" value="1"/>
</dbReference>
<dbReference type="Gene3D" id="3.40.50.1820">
    <property type="entry name" value="alpha/beta hydrolase"/>
    <property type="match status" value="1"/>
</dbReference>
<dbReference type="GO" id="GO:0016787">
    <property type="term" value="F:hydrolase activity"/>
    <property type="evidence" value="ECO:0007669"/>
    <property type="project" value="UniProtKB-KW"/>
</dbReference>
<name>A0A089LG25_PAEBO</name>
<dbReference type="SUPFAM" id="SSF53474">
    <property type="entry name" value="alpha/beta-Hydrolases"/>
    <property type="match status" value="1"/>
</dbReference>
<evidence type="ECO:0000259" key="2">
    <source>
        <dbReference type="Pfam" id="PF20434"/>
    </source>
</evidence>